<dbReference type="RefSeq" id="WP_149955078.1">
    <property type="nucleotide sequence ID" value="NZ_BKDJ01000001.1"/>
</dbReference>
<name>A0A5A7NMU2_9MICC</name>
<keyword evidence="5" id="KW-0029">Amino-acid transport</keyword>
<keyword evidence="6 8" id="KW-1133">Transmembrane helix</keyword>
<organism evidence="10 11">
    <name type="scientific">Zafaria cholistanensis</name>
    <dbReference type="NCBI Taxonomy" id="1682741"/>
    <lineage>
        <taxon>Bacteria</taxon>
        <taxon>Bacillati</taxon>
        <taxon>Actinomycetota</taxon>
        <taxon>Actinomycetes</taxon>
        <taxon>Micrococcales</taxon>
        <taxon>Micrococcaceae</taxon>
        <taxon>Zafaria</taxon>
    </lineage>
</organism>
<evidence type="ECO:0000259" key="9">
    <source>
        <dbReference type="PROSITE" id="PS50928"/>
    </source>
</evidence>
<dbReference type="GO" id="GO:0043190">
    <property type="term" value="C:ATP-binding cassette (ABC) transporter complex"/>
    <property type="evidence" value="ECO:0007669"/>
    <property type="project" value="InterPro"/>
</dbReference>
<accession>A0A5A7NMU2</accession>
<evidence type="ECO:0000256" key="7">
    <source>
        <dbReference type="ARBA" id="ARBA00023136"/>
    </source>
</evidence>
<dbReference type="Pfam" id="PF00528">
    <property type="entry name" value="BPD_transp_1"/>
    <property type="match status" value="1"/>
</dbReference>
<dbReference type="GO" id="GO:0006865">
    <property type="term" value="P:amino acid transport"/>
    <property type="evidence" value="ECO:0007669"/>
    <property type="project" value="UniProtKB-KW"/>
</dbReference>
<keyword evidence="11" id="KW-1185">Reference proteome</keyword>
<feature type="domain" description="ABC transmembrane type-1" evidence="9">
    <location>
        <begin position="16"/>
        <end position="203"/>
    </location>
</feature>
<feature type="transmembrane region" description="Helical" evidence="8">
    <location>
        <begin position="84"/>
        <end position="105"/>
    </location>
</feature>
<evidence type="ECO:0000256" key="5">
    <source>
        <dbReference type="ARBA" id="ARBA00022970"/>
    </source>
</evidence>
<sequence>MIESILAMVPDFLPGLGISLLVTVASLALGLPLGILLALGSLFAGKPLKFTCIGLVELGRGVPGLIMLYLVYFGLPQMGVVMDALPAAMIALGLMTGAYTAEIFVAGFRAVPQGQWEACGTLALSYWKSLRLVILPQAIKIVVPPLIGWTIMLFQATSLAYAISVPELMSRAYNYASVTFEYALAFTLAGFMYLAVTLLGLWLFRRASGRRRSAATSRAAVLAGA</sequence>
<evidence type="ECO:0000256" key="1">
    <source>
        <dbReference type="ARBA" id="ARBA00004651"/>
    </source>
</evidence>
<dbReference type="NCBIfam" id="TIGR01726">
    <property type="entry name" value="HEQRo_perm_3TM"/>
    <property type="match status" value="1"/>
</dbReference>
<proteinExistence type="inferred from homology"/>
<keyword evidence="4 8" id="KW-0812">Transmembrane</keyword>
<evidence type="ECO:0000313" key="10">
    <source>
        <dbReference type="EMBL" id="GER21522.1"/>
    </source>
</evidence>
<feature type="transmembrane region" description="Helical" evidence="8">
    <location>
        <begin position="141"/>
        <end position="163"/>
    </location>
</feature>
<keyword evidence="7 8" id="KW-0472">Membrane</keyword>
<evidence type="ECO:0000313" key="11">
    <source>
        <dbReference type="Proteomes" id="UP000325307"/>
    </source>
</evidence>
<dbReference type="EMBL" id="BKDJ01000001">
    <property type="protein sequence ID" value="GER21522.1"/>
    <property type="molecule type" value="Genomic_DNA"/>
</dbReference>
<gene>
    <name evidence="10" type="ORF">NCCP1664_00190</name>
</gene>
<keyword evidence="2 8" id="KW-0813">Transport</keyword>
<dbReference type="PANTHER" id="PTHR30614:SF0">
    <property type="entry name" value="L-CYSTINE TRANSPORT SYSTEM PERMEASE PROTEIN TCYL"/>
    <property type="match status" value="1"/>
</dbReference>
<dbReference type="PROSITE" id="PS50928">
    <property type="entry name" value="ABC_TM1"/>
    <property type="match status" value="1"/>
</dbReference>
<dbReference type="Proteomes" id="UP000325307">
    <property type="component" value="Unassembled WGS sequence"/>
</dbReference>
<evidence type="ECO:0000256" key="6">
    <source>
        <dbReference type="ARBA" id="ARBA00022989"/>
    </source>
</evidence>
<dbReference type="OrthoDB" id="9814902at2"/>
<dbReference type="GO" id="GO:0022857">
    <property type="term" value="F:transmembrane transporter activity"/>
    <property type="evidence" value="ECO:0007669"/>
    <property type="project" value="InterPro"/>
</dbReference>
<feature type="transmembrane region" description="Helical" evidence="8">
    <location>
        <begin position="183"/>
        <end position="204"/>
    </location>
</feature>
<dbReference type="InterPro" id="IPR043429">
    <property type="entry name" value="ArtM/GltK/GlnP/TcyL/YhdX-like"/>
</dbReference>
<comment type="caution">
    <text evidence="10">The sequence shown here is derived from an EMBL/GenBank/DDBJ whole genome shotgun (WGS) entry which is preliminary data.</text>
</comment>
<evidence type="ECO:0000256" key="3">
    <source>
        <dbReference type="ARBA" id="ARBA00022475"/>
    </source>
</evidence>
<reference evidence="10 11" key="1">
    <citation type="submission" date="2019-09" db="EMBL/GenBank/DDBJ databases">
        <title>Arthrobacter zafarii sp. nov., a moderately thermotolerant and halotolerant actinobacterium isolated from Cholistan desert soil of Pakistan.</title>
        <authorList>
            <person name="Amin A."/>
            <person name="Ahmed I."/>
            <person name="Khalid N."/>
            <person name="Schumann P."/>
            <person name="Busse H.J."/>
            <person name="Khan I.U."/>
            <person name="Li S."/>
            <person name="Li W.J."/>
        </authorList>
    </citation>
    <scope>NUCLEOTIDE SEQUENCE [LARGE SCALE GENOMIC DNA]</scope>
    <source>
        <strain evidence="10 11">NCCP-1664</strain>
    </source>
</reference>
<evidence type="ECO:0000256" key="2">
    <source>
        <dbReference type="ARBA" id="ARBA00022448"/>
    </source>
</evidence>
<comment type="subcellular location">
    <subcellularLocation>
        <location evidence="1 8">Cell membrane</location>
        <topology evidence="1 8">Multi-pass membrane protein</topology>
    </subcellularLocation>
</comment>
<dbReference type="InterPro" id="IPR000515">
    <property type="entry name" value="MetI-like"/>
</dbReference>
<evidence type="ECO:0000256" key="8">
    <source>
        <dbReference type="RuleBase" id="RU363032"/>
    </source>
</evidence>
<dbReference type="InterPro" id="IPR010065">
    <property type="entry name" value="AA_ABC_transptr_permease_3TM"/>
</dbReference>
<dbReference type="CDD" id="cd06261">
    <property type="entry name" value="TM_PBP2"/>
    <property type="match status" value="1"/>
</dbReference>
<evidence type="ECO:0000256" key="4">
    <source>
        <dbReference type="ARBA" id="ARBA00022692"/>
    </source>
</evidence>
<comment type="similarity">
    <text evidence="8">Belongs to the binding-protein-dependent transport system permease family.</text>
</comment>
<feature type="transmembrane region" description="Helical" evidence="8">
    <location>
        <begin position="12"/>
        <end position="38"/>
    </location>
</feature>
<dbReference type="Gene3D" id="1.10.3720.10">
    <property type="entry name" value="MetI-like"/>
    <property type="match status" value="1"/>
</dbReference>
<dbReference type="AlphaFoldDB" id="A0A5A7NMU2"/>
<feature type="transmembrane region" description="Helical" evidence="8">
    <location>
        <begin position="50"/>
        <end position="72"/>
    </location>
</feature>
<dbReference type="SUPFAM" id="SSF161098">
    <property type="entry name" value="MetI-like"/>
    <property type="match status" value="1"/>
</dbReference>
<dbReference type="InterPro" id="IPR035906">
    <property type="entry name" value="MetI-like_sf"/>
</dbReference>
<dbReference type="PANTHER" id="PTHR30614">
    <property type="entry name" value="MEMBRANE COMPONENT OF AMINO ACID ABC TRANSPORTER"/>
    <property type="match status" value="1"/>
</dbReference>
<protein>
    <submittedName>
        <fullName evidence="10">L-cystine ABC transporter permease</fullName>
    </submittedName>
</protein>
<keyword evidence="3" id="KW-1003">Cell membrane</keyword>